<evidence type="ECO:0000256" key="4">
    <source>
        <dbReference type="ARBA" id="ARBA00022827"/>
    </source>
</evidence>
<reference evidence="9" key="1">
    <citation type="submission" date="2019-10" db="EMBL/GenBank/DDBJ databases">
        <authorList>
            <person name="Zhang R."/>
            <person name="Pan Y."/>
            <person name="Wang J."/>
            <person name="Ma R."/>
            <person name="Yu S."/>
        </authorList>
    </citation>
    <scope>NUCLEOTIDE SEQUENCE</scope>
    <source>
        <strain evidence="9">LA-IB0</strain>
        <tissue evidence="9">Leaf</tissue>
    </source>
</reference>
<accession>A0AAV6XFW7</accession>
<dbReference type="Gene3D" id="3.30.410.40">
    <property type="match status" value="2"/>
</dbReference>
<protein>
    <recommendedName>
        <fullName evidence="7 8">Glucose-methanol-choline oxidoreductase N-terminal domain-containing protein</fullName>
    </recommendedName>
</protein>
<gene>
    <name evidence="9" type="ORF">BUALT_Bualt06G0118100</name>
</gene>
<comment type="similarity">
    <text evidence="5">Belongs to the GMC oxidoreductase family.</text>
</comment>
<dbReference type="Gene3D" id="3.50.50.60">
    <property type="entry name" value="FAD/NAD(P)-binding domain"/>
    <property type="match status" value="4"/>
</dbReference>
<dbReference type="SUPFAM" id="SSF51905">
    <property type="entry name" value="FAD/NAD(P)-binding domain"/>
    <property type="match status" value="3"/>
</dbReference>
<feature type="domain" description="Glucose-methanol-choline oxidoreductase N-terminal" evidence="8">
    <location>
        <begin position="1158"/>
        <end position="1172"/>
    </location>
</feature>
<evidence type="ECO:0000259" key="8">
    <source>
        <dbReference type="PROSITE" id="PS00624"/>
    </source>
</evidence>
<feature type="domain" description="Glucose-methanol-choline oxidoreductase N-terminal" evidence="8">
    <location>
        <begin position="585"/>
        <end position="599"/>
    </location>
</feature>
<name>A0AAV6XFW7_9LAMI</name>
<dbReference type="Proteomes" id="UP000826271">
    <property type="component" value="Unassembled WGS sequence"/>
</dbReference>
<organism evidence="9 10">
    <name type="scientific">Buddleja alternifolia</name>
    <dbReference type="NCBI Taxonomy" id="168488"/>
    <lineage>
        <taxon>Eukaryota</taxon>
        <taxon>Viridiplantae</taxon>
        <taxon>Streptophyta</taxon>
        <taxon>Embryophyta</taxon>
        <taxon>Tracheophyta</taxon>
        <taxon>Spermatophyta</taxon>
        <taxon>Magnoliopsida</taxon>
        <taxon>eudicotyledons</taxon>
        <taxon>Gunneridae</taxon>
        <taxon>Pentapetalae</taxon>
        <taxon>asterids</taxon>
        <taxon>lamiids</taxon>
        <taxon>Lamiales</taxon>
        <taxon>Scrophulariaceae</taxon>
        <taxon>Buddlejeae</taxon>
        <taxon>Buddleja</taxon>
    </lineage>
</organism>
<dbReference type="Pfam" id="PF05199">
    <property type="entry name" value="GMC_oxred_C"/>
    <property type="match status" value="2"/>
</dbReference>
<dbReference type="InterPro" id="IPR036188">
    <property type="entry name" value="FAD/NAD-bd_sf"/>
</dbReference>
<comment type="caution">
    <text evidence="9">The sequence shown here is derived from an EMBL/GenBank/DDBJ whole genome shotgun (WGS) entry which is preliminary data.</text>
</comment>
<dbReference type="PROSITE" id="PS00624">
    <property type="entry name" value="GMC_OXRED_2"/>
    <property type="match status" value="3"/>
</dbReference>
<evidence type="ECO:0000256" key="6">
    <source>
        <dbReference type="SAM" id="SignalP"/>
    </source>
</evidence>
<dbReference type="Pfam" id="PF00732">
    <property type="entry name" value="GMC_oxred_N"/>
    <property type="match status" value="3"/>
</dbReference>
<evidence type="ECO:0000256" key="2">
    <source>
        <dbReference type="ARBA" id="ARBA00022630"/>
    </source>
</evidence>
<dbReference type="GO" id="GO:0050660">
    <property type="term" value="F:flavin adenine dinucleotide binding"/>
    <property type="evidence" value="ECO:0007669"/>
    <property type="project" value="InterPro"/>
</dbReference>
<dbReference type="SUPFAM" id="SSF54373">
    <property type="entry name" value="FAD-linked reductases, C-terminal domain"/>
    <property type="match status" value="2"/>
</dbReference>
<evidence type="ECO:0000256" key="1">
    <source>
        <dbReference type="ARBA" id="ARBA00001974"/>
    </source>
</evidence>
<proteinExistence type="inferred from homology"/>
<keyword evidence="3 6" id="KW-0732">Signal</keyword>
<dbReference type="AlphaFoldDB" id="A0AAV6XFW7"/>
<sequence>MAFAASLGVLFFLIGLCFGEKAPYTSFAKDATSAPPESYYDYIIIGGGTTGCALAATLSAAAKVLVLERGGLPYGNPNVSNITGFLPTLMDTSPTSASQLFVSTDGVFNNRGRILGGSSAINAGFYTRASGEYVHESGWDPRLVNESYEWVEKKVVFQPRVRAWQAAVRDGLLEAGVTPYRGFTYEHLEGTKIGGSIFDENGHRHTAADLLEYADSTKIAVSLHAVVYQILFRTSPGERPKAYGVLFRDSRGTNHMAYLNSGPKNEIIVSAGALGSPQLLMLSGIGPAQQLRAHGIGVVLDQPLVGQGMRDNPMNAILIPSPRPVEISLVEVVGIPNVGSYIEASSGSLEAFANQTSQPFTLLKALRGSNPYPYPFPNTDVGIIVEKVMGPFSTGYLELQSKDPNDNPRVTFNYFQDPRDLQRCVEGMEIIRRVIESRSMSTFRYPFTSFQSLMNLVLSLPLNLRRKHLTATYSMEQFCIDTVMTIWHYHGGCQVGRVVDHDYRVLGVDSLRVIDGSTFYDTPGTNPQATVMMLGRYMGEKIMGERSPRWKRPKAYGVLFKDSRSTSHRAYLNSEPKNEIIVSAGALGSPQLLMLSGIGPAHQLRAQGIEIVLDQPMVRQGSGFLEADWANRMAQDYAAFANQTFQPFTLPEAVRGSNPYPYPFPNTDAGIIVEKVMGPFSTGYLELQSKDPNDNPRVTFNYFQDPRDLQRCVEGMEIIRRVYESRSLTTFHDPFTSFESLMKLVLSLPLNLRKKHLNATYSMEQFCMDTVMTIWHYHGGCQVGRVVDHDYRVIGVDSLRVIDGSTFYDSPGTNPQATVMMLGRYMGEKILGERSPHVVLPAKAFLNEKNVGFFGGKATMKMLGEYCTFVNTSILGSRILHFSLENMAFAASLGVLFFLIGSCFGEKAPYTSFAKDATSAPPEAYYDYIIIGGGTAGCAVAATLSAAAKVLVLERGGLPYGNPNVSNITGFQATLADVSPNSPSQLFVSTDGVFNHRGRILGGSSAINAGFYSRASGEFVHESGWDPRLVNESYEWVERKVAFPPPVRAWQAAVRDGLLEVGVTPYRGFTYEHLQGTKIGGSIFDENGHRHTAADLLEYADPTKITVSLHAVVYQIMFRTSPGQRPKAYGVLFKDSRGTNHMAYLNSGPQNEIIVSAGALGSPQLLMLSGIGPAQQLRAHGIGVVLDQPLVGQGMRDNPMNAILVPSPRPVEISLIQVVGISNVGSYIEAASGSLEAAWANRMAQDYAAFANQLDRVGMI</sequence>
<feature type="signal peptide" evidence="6">
    <location>
        <begin position="1"/>
        <end position="19"/>
    </location>
</feature>
<evidence type="ECO:0000256" key="5">
    <source>
        <dbReference type="RuleBase" id="RU003968"/>
    </source>
</evidence>
<evidence type="ECO:0000259" key="7">
    <source>
        <dbReference type="PROSITE" id="PS00623"/>
    </source>
</evidence>
<dbReference type="GO" id="GO:0016614">
    <property type="term" value="F:oxidoreductase activity, acting on CH-OH group of donors"/>
    <property type="evidence" value="ECO:0007669"/>
    <property type="project" value="InterPro"/>
</dbReference>
<dbReference type="InterPro" id="IPR007867">
    <property type="entry name" value="GMC_OxRtase_C"/>
</dbReference>
<feature type="domain" description="Glucose-methanol-choline oxidoreductase N-terminal" evidence="7">
    <location>
        <begin position="112"/>
        <end position="135"/>
    </location>
</feature>
<evidence type="ECO:0000313" key="10">
    <source>
        <dbReference type="Proteomes" id="UP000826271"/>
    </source>
</evidence>
<feature type="domain" description="Glucose-methanol-choline oxidoreductase N-terminal" evidence="8">
    <location>
        <begin position="272"/>
        <end position="286"/>
    </location>
</feature>
<keyword evidence="2 5" id="KW-0285">Flavoprotein</keyword>
<feature type="chain" id="PRO_5043406327" description="Glucose-methanol-choline oxidoreductase N-terminal domain-containing protein" evidence="6">
    <location>
        <begin position="20"/>
        <end position="1260"/>
    </location>
</feature>
<dbReference type="EMBL" id="WHWC01000006">
    <property type="protein sequence ID" value="KAG8381399.1"/>
    <property type="molecule type" value="Genomic_DNA"/>
</dbReference>
<dbReference type="PANTHER" id="PTHR45968:SF31">
    <property type="entry name" value="GLUCOSE-METHANOL-CHOLINE (GMC) OXIDOREDUCTASE FAMILY PROTEIN"/>
    <property type="match status" value="1"/>
</dbReference>
<evidence type="ECO:0000256" key="3">
    <source>
        <dbReference type="ARBA" id="ARBA00022729"/>
    </source>
</evidence>
<keyword evidence="10" id="KW-1185">Reference proteome</keyword>
<keyword evidence="4 5" id="KW-0274">FAD</keyword>
<dbReference type="InterPro" id="IPR051871">
    <property type="entry name" value="GMC_Oxidoreductase-Related"/>
</dbReference>
<comment type="cofactor">
    <cofactor evidence="1">
        <name>FAD</name>
        <dbReference type="ChEBI" id="CHEBI:57692"/>
    </cofactor>
</comment>
<dbReference type="PANTHER" id="PTHR45968">
    <property type="entry name" value="OSJNBA0019K04.7 PROTEIN"/>
    <property type="match status" value="1"/>
</dbReference>
<evidence type="ECO:0000313" key="9">
    <source>
        <dbReference type="EMBL" id="KAG8381399.1"/>
    </source>
</evidence>
<dbReference type="PROSITE" id="PS00623">
    <property type="entry name" value="GMC_OXRED_1"/>
    <property type="match status" value="1"/>
</dbReference>
<dbReference type="InterPro" id="IPR000172">
    <property type="entry name" value="GMC_OxRdtase_N"/>
</dbReference>